<dbReference type="SUPFAM" id="SSF55729">
    <property type="entry name" value="Acyl-CoA N-acyltransferases (Nat)"/>
    <property type="match status" value="1"/>
</dbReference>
<comment type="caution">
    <text evidence="1">The sequence shown here is derived from an EMBL/GenBank/DDBJ whole genome shotgun (WGS) entry which is preliminary data.</text>
</comment>
<dbReference type="AlphaFoldDB" id="A0A9D7S6G0"/>
<organism evidence="1 2">
    <name type="scientific">Candidatus Defluviibacterium haderslevense</name>
    <dbReference type="NCBI Taxonomy" id="2981993"/>
    <lineage>
        <taxon>Bacteria</taxon>
        <taxon>Pseudomonadati</taxon>
        <taxon>Bacteroidota</taxon>
        <taxon>Saprospiria</taxon>
        <taxon>Saprospirales</taxon>
        <taxon>Saprospiraceae</taxon>
        <taxon>Candidatus Defluviibacterium</taxon>
    </lineage>
</organism>
<dbReference type="EMBL" id="JADKFW010000004">
    <property type="protein sequence ID" value="MBK9716047.1"/>
    <property type="molecule type" value="Genomic_DNA"/>
</dbReference>
<protein>
    <recommendedName>
        <fullName evidence="3">BioF2-like acetyltransferase domain-containing protein</fullName>
    </recommendedName>
</protein>
<proteinExistence type="predicted"/>
<name>A0A9D7S6G0_9BACT</name>
<dbReference type="Proteomes" id="UP000808349">
    <property type="component" value="Unassembled WGS sequence"/>
</dbReference>
<reference evidence="1 2" key="1">
    <citation type="submission" date="2020-10" db="EMBL/GenBank/DDBJ databases">
        <title>Connecting structure to function with the recovery of over 1000 high-quality activated sludge metagenome-assembled genomes encoding full-length rRNA genes using long-read sequencing.</title>
        <authorList>
            <person name="Singleton C.M."/>
            <person name="Petriglieri F."/>
            <person name="Kristensen J.M."/>
            <person name="Kirkegaard R.H."/>
            <person name="Michaelsen T.Y."/>
            <person name="Andersen M.H."/>
            <person name="Karst S.M."/>
            <person name="Dueholm M.S."/>
            <person name="Nielsen P.H."/>
            <person name="Albertsen M."/>
        </authorList>
    </citation>
    <scope>NUCLEOTIDE SEQUENCE [LARGE SCALE GENOMIC DNA]</scope>
    <source>
        <strain evidence="1">Ribe_18-Q3-R11-54_BAT3C.373</strain>
    </source>
</reference>
<evidence type="ECO:0000313" key="1">
    <source>
        <dbReference type="EMBL" id="MBK9716047.1"/>
    </source>
</evidence>
<evidence type="ECO:0000313" key="2">
    <source>
        <dbReference type="Proteomes" id="UP000808349"/>
    </source>
</evidence>
<evidence type="ECO:0008006" key="3">
    <source>
        <dbReference type="Google" id="ProtNLM"/>
    </source>
</evidence>
<sequence length="290" mass="34277">MWEWKSRKQINTVEWNEVLQESFESKIEWYSEYLDISCDHWGAFFNKQNNQRIPVAYNRKYFGLAKVYRQDFCQQLNIIGRNIPSESDWMSWKSALEKRFYFGAVQTPFFFEGAKERTNLILDLDSYTQNGINGFSSHHKRSIEKTTSSYFYFDYSVSVDELKSWLDVHAKEFSYLKKFNLIRFKRLLNWLISNGSGWLLGVRSADHELLCIGVFTDDGSRISYLISFNSEAGKKQKAMYALFDQLIKKYSATHKILDFEGSDIPGVRRFFEGFGPARIPYYEHSWSLFS</sequence>
<dbReference type="Gene3D" id="3.40.630.30">
    <property type="match status" value="1"/>
</dbReference>
<gene>
    <name evidence="1" type="ORF">IPO85_00710</name>
</gene>
<dbReference type="InterPro" id="IPR016181">
    <property type="entry name" value="Acyl_CoA_acyltransferase"/>
</dbReference>
<accession>A0A9D7S6G0</accession>